<evidence type="ECO:0000256" key="7">
    <source>
        <dbReference type="ARBA" id="ARBA00022842"/>
    </source>
</evidence>
<dbReference type="PANTHER" id="PTHR23132">
    <property type="entry name" value="D-ALANINE--D-ALANINE LIGASE"/>
    <property type="match status" value="1"/>
</dbReference>
<dbReference type="GO" id="GO:0005829">
    <property type="term" value="C:cytosol"/>
    <property type="evidence" value="ECO:0007669"/>
    <property type="project" value="TreeGrafter"/>
</dbReference>
<dbReference type="AlphaFoldDB" id="A0A017SXM0"/>
<evidence type="ECO:0000256" key="17">
    <source>
        <dbReference type="PROSITE-ProRule" id="PRU00409"/>
    </source>
</evidence>
<feature type="active site" evidence="14">
    <location>
        <position position="211"/>
    </location>
</feature>
<dbReference type="Gene3D" id="3.30.1490.20">
    <property type="entry name" value="ATP-grasp fold, A domain"/>
    <property type="match status" value="1"/>
</dbReference>
<dbReference type="InterPro" id="IPR013815">
    <property type="entry name" value="ATP_grasp_subdomain_1"/>
</dbReference>
<feature type="binding site" evidence="16">
    <location>
        <position position="338"/>
    </location>
    <ligand>
        <name>Mg(2+)</name>
        <dbReference type="ChEBI" id="CHEBI:18420"/>
        <label>2</label>
    </ligand>
</feature>
<evidence type="ECO:0000256" key="5">
    <source>
        <dbReference type="ARBA" id="ARBA00022741"/>
    </source>
</evidence>
<dbReference type="PROSITE" id="PS00844">
    <property type="entry name" value="DALA_DALA_LIGASE_2"/>
    <property type="match status" value="1"/>
</dbReference>
<comment type="cofactor">
    <cofactor evidence="1">
        <name>Mn(2+)</name>
        <dbReference type="ChEBI" id="CHEBI:29035"/>
    </cofactor>
</comment>
<name>A0A017SXM0_9BACT</name>
<keyword evidence="7 16" id="KW-0460">Magnesium</keyword>
<comment type="pathway">
    <text evidence="13">Cell wall biogenesis; peptidoglycan biosynthesis.</text>
</comment>
<dbReference type="FunFam" id="3.30.470.20:FF:000008">
    <property type="entry name" value="D-alanine--D-alanine ligase"/>
    <property type="match status" value="1"/>
</dbReference>
<keyword evidence="9 13" id="KW-0573">Peptidoglycan synthesis</keyword>
<dbReference type="PROSITE" id="PS00843">
    <property type="entry name" value="DALA_DALA_LIGASE_1"/>
    <property type="match status" value="1"/>
</dbReference>
<feature type="binding site" evidence="15">
    <location>
        <begin position="211"/>
        <end position="212"/>
    </location>
    <ligand>
        <name>ATP</name>
        <dbReference type="ChEBI" id="CHEBI:30616"/>
    </ligand>
</feature>
<evidence type="ECO:0000256" key="18">
    <source>
        <dbReference type="SAM" id="MobiDB-lite"/>
    </source>
</evidence>
<keyword evidence="10 16" id="KW-0464">Manganese</keyword>
<feature type="active site" evidence="14">
    <location>
        <position position="11"/>
    </location>
</feature>
<dbReference type="HAMAP" id="MF_00047">
    <property type="entry name" value="Dala_Dala_lig"/>
    <property type="match status" value="1"/>
</dbReference>
<reference evidence="20 21" key="1">
    <citation type="submission" date="2013-05" db="EMBL/GenBank/DDBJ databases">
        <title>Genome assembly of Chondromyces apiculatus DSM 436.</title>
        <authorList>
            <person name="Sharma G."/>
            <person name="Khatri I."/>
            <person name="Kaur C."/>
            <person name="Mayilraj S."/>
            <person name="Subramanian S."/>
        </authorList>
    </citation>
    <scope>NUCLEOTIDE SEQUENCE [LARGE SCALE GENOMIC DNA]</scope>
    <source>
        <strain evidence="20 21">DSM 436</strain>
    </source>
</reference>
<dbReference type="eggNOG" id="COG1181">
    <property type="taxonomic scope" value="Bacteria"/>
</dbReference>
<organism evidence="20 21">
    <name type="scientific">Chondromyces apiculatus DSM 436</name>
    <dbReference type="NCBI Taxonomy" id="1192034"/>
    <lineage>
        <taxon>Bacteria</taxon>
        <taxon>Pseudomonadati</taxon>
        <taxon>Myxococcota</taxon>
        <taxon>Polyangia</taxon>
        <taxon>Polyangiales</taxon>
        <taxon>Polyangiaceae</taxon>
        <taxon>Chondromyces</taxon>
    </lineage>
</organism>
<keyword evidence="3 13" id="KW-0436">Ligase</keyword>
<dbReference type="GO" id="GO:0008360">
    <property type="term" value="P:regulation of cell shape"/>
    <property type="evidence" value="ECO:0007669"/>
    <property type="project" value="UniProtKB-KW"/>
</dbReference>
<gene>
    <name evidence="13" type="primary">ddl</name>
    <name evidence="20" type="ORF">CAP_8412</name>
</gene>
<dbReference type="NCBIfam" id="TIGR01205">
    <property type="entry name" value="D_ala_D_alaTIGR"/>
    <property type="match status" value="1"/>
</dbReference>
<dbReference type="GO" id="GO:0046872">
    <property type="term" value="F:metal ion binding"/>
    <property type="evidence" value="ECO:0007669"/>
    <property type="project" value="UniProtKB-KW"/>
</dbReference>
<evidence type="ECO:0000256" key="6">
    <source>
        <dbReference type="ARBA" id="ARBA00022840"/>
    </source>
</evidence>
<dbReference type="EMBL" id="ASRX01000083">
    <property type="protein sequence ID" value="EYF01370.1"/>
    <property type="molecule type" value="Genomic_DNA"/>
</dbReference>
<dbReference type="NCBIfam" id="NF002528">
    <property type="entry name" value="PRK01966.1-4"/>
    <property type="match status" value="1"/>
</dbReference>
<comment type="similarity">
    <text evidence="2 13">Belongs to the D-alanine--D-alanine ligase family.</text>
</comment>
<dbReference type="GO" id="GO:0008716">
    <property type="term" value="F:D-alanine-D-alanine ligase activity"/>
    <property type="evidence" value="ECO:0007669"/>
    <property type="project" value="UniProtKB-UniRule"/>
</dbReference>
<comment type="function">
    <text evidence="13">Cell wall formation.</text>
</comment>
<dbReference type="GO" id="GO:0071555">
    <property type="term" value="P:cell wall organization"/>
    <property type="evidence" value="ECO:0007669"/>
    <property type="project" value="UniProtKB-KW"/>
</dbReference>
<dbReference type="SUPFAM" id="SSF52440">
    <property type="entry name" value="PreATP-grasp domain"/>
    <property type="match status" value="1"/>
</dbReference>
<evidence type="ECO:0000256" key="9">
    <source>
        <dbReference type="ARBA" id="ARBA00022984"/>
    </source>
</evidence>
<dbReference type="GO" id="GO:0009252">
    <property type="term" value="P:peptidoglycan biosynthetic process"/>
    <property type="evidence" value="ECO:0007669"/>
    <property type="project" value="UniProtKB-UniRule"/>
</dbReference>
<feature type="binding site" evidence="15">
    <location>
        <begin position="241"/>
        <end position="249"/>
    </location>
    <ligand>
        <name>ATP</name>
        <dbReference type="ChEBI" id="CHEBI:30616"/>
    </ligand>
</feature>
<keyword evidence="6 17" id="KW-0067">ATP-binding</keyword>
<evidence type="ECO:0000256" key="2">
    <source>
        <dbReference type="ARBA" id="ARBA00010871"/>
    </source>
</evidence>
<dbReference type="InterPro" id="IPR011761">
    <property type="entry name" value="ATP-grasp"/>
</dbReference>
<evidence type="ECO:0000313" key="21">
    <source>
        <dbReference type="Proteomes" id="UP000019678"/>
    </source>
</evidence>
<evidence type="ECO:0000256" key="16">
    <source>
        <dbReference type="PIRSR" id="PIRSR039102-3"/>
    </source>
</evidence>
<dbReference type="UniPathway" id="UPA00219"/>
<dbReference type="InterPro" id="IPR011095">
    <property type="entry name" value="Dala_Dala_lig_C"/>
</dbReference>
<keyword evidence="11 13" id="KW-0961">Cell wall biogenesis/degradation</keyword>
<keyword evidence="8 13" id="KW-0133">Cell shape</keyword>
<dbReference type="Pfam" id="PF07478">
    <property type="entry name" value="Dala_Dala_lig_C"/>
    <property type="match status" value="1"/>
</dbReference>
<accession>A0A017SXM0</accession>
<feature type="binding site" evidence="15">
    <location>
        <position position="151"/>
    </location>
    <ligand>
        <name>ATP</name>
        <dbReference type="ChEBI" id="CHEBI:30616"/>
    </ligand>
</feature>
<evidence type="ECO:0000256" key="1">
    <source>
        <dbReference type="ARBA" id="ARBA00001936"/>
    </source>
</evidence>
<feature type="binding site" evidence="15">
    <location>
        <begin position="337"/>
        <end position="338"/>
    </location>
    <ligand>
        <name>ATP</name>
        <dbReference type="ChEBI" id="CHEBI:30616"/>
    </ligand>
</feature>
<dbReference type="Proteomes" id="UP000019678">
    <property type="component" value="Unassembled WGS sequence"/>
</dbReference>
<keyword evidence="4 16" id="KW-0479">Metal-binding</keyword>
<evidence type="ECO:0000313" key="20">
    <source>
        <dbReference type="EMBL" id="EYF01370.1"/>
    </source>
</evidence>
<sequence>MAVLFGGRSAEHEISLLSARFVVEALDRDRYEPVLVGIDKEGRWLLQEEALLLGAARDPRLARLNAAMPEVTLATRPGAEGAAMLTPLSGSSTPADSAGSAGGAQASGIDVVFPVLHGPLGEDGSVQGLLELTGVPYVGSGVLGSAVGMDKDVMKRLLREAELPVLPHFTLRRSTWERDRAGWIDRVAALAEGGTPSRSAPIFVKPANLGSSVGIRRVTAPFEIEEAIEHAFEFDLKVVCEQGVPGAREIECAVLGDDEPIASIPGEIVIDHADGFYSYAAKYIDERGASIKIPADLDPAEVSTVQNLSLRVFRTLEASGLARVDFLMGEDRRLHVNEINTLPGFTAISMYPKLWEASGIPPRELVQRLIEIALDRGVRRRLLRTSAGLKPAPEST</sequence>
<feature type="region of interest" description="Disordered" evidence="18">
    <location>
        <begin position="82"/>
        <end position="102"/>
    </location>
</feature>
<dbReference type="PIRSF" id="PIRSF039102">
    <property type="entry name" value="Ddl/VanB"/>
    <property type="match status" value="1"/>
</dbReference>
<dbReference type="EC" id="6.3.2.4" evidence="13"/>
<dbReference type="PROSITE" id="PS50975">
    <property type="entry name" value="ATP_GRASP"/>
    <property type="match status" value="1"/>
</dbReference>
<evidence type="ECO:0000259" key="19">
    <source>
        <dbReference type="PROSITE" id="PS50975"/>
    </source>
</evidence>
<dbReference type="SUPFAM" id="SSF56059">
    <property type="entry name" value="Glutathione synthetase ATP-binding domain-like"/>
    <property type="match status" value="1"/>
</dbReference>
<proteinExistence type="inferred from homology"/>
<evidence type="ECO:0000256" key="11">
    <source>
        <dbReference type="ARBA" id="ARBA00023316"/>
    </source>
</evidence>
<dbReference type="InterPro" id="IPR011127">
    <property type="entry name" value="Dala_Dala_lig_N"/>
</dbReference>
<feature type="binding site" evidence="16">
    <location>
        <position position="338"/>
    </location>
    <ligand>
        <name>Mg(2+)</name>
        <dbReference type="ChEBI" id="CHEBI:18420"/>
        <label>1</label>
    </ligand>
</feature>
<evidence type="ECO:0000256" key="3">
    <source>
        <dbReference type="ARBA" id="ARBA00022598"/>
    </source>
</evidence>
<dbReference type="Gene3D" id="3.30.470.20">
    <property type="entry name" value="ATP-grasp fold, B domain"/>
    <property type="match status" value="1"/>
</dbReference>
<comment type="catalytic activity">
    <reaction evidence="12 13">
        <text>2 D-alanine + ATP = D-alanyl-D-alanine + ADP + phosphate + H(+)</text>
        <dbReference type="Rhea" id="RHEA:11224"/>
        <dbReference type="ChEBI" id="CHEBI:15378"/>
        <dbReference type="ChEBI" id="CHEBI:30616"/>
        <dbReference type="ChEBI" id="CHEBI:43474"/>
        <dbReference type="ChEBI" id="CHEBI:57416"/>
        <dbReference type="ChEBI" id="CHEBI:57822"/>
        <dbReference type="ChEBI" id="CHEBI:456216"/>
        <dbReference type="EC" id="6.3.2.4"/>
    </reaction>
</comment>
<comment type="subcellular location">
    <subcellularLocation>
        <location evidence="13">Cytoplasm</location>
    </subcellularLocation>
</comment>
<dbReference type="PANTHER" id="PTHR23132:SF25">
    <property type="entry name" value="D-ALANINE--D-ALANINE LIGASE A"/>
    <property type="match status" value="1"/>
</dbReference>
<dbReference type="STRING" id="1192034.CAP_8412"/>
<protein>
    <recommendedName>
        <fullName evidence="13">D-alanine--D-alanine ligase</fullName>
        <ecNumber evidence="13">6.3.2.4</ecNumber>
    </recommendedName>
    <alternativeName>
        <fullName evidence="13">D-Ala-D-Ala ligase</fullName>
    </alternativeName>
    <alternativeName>
        <fullName evidence="13">D-alanylalanine synthetase</fullName>
    </alternativeName>
</protein>
<evidence type="ECO:0000256" key="8">
    <source>
        <dbReference type="ARBA" id="ARBA00022960"/>
    </source>
</evidence>
<dbReference type="InterPro" id="IPR005905">
    <property type="entry name" value="D_ala_D_ala"/>
</dbReference>
<dbReference type="InterPro" id="IPR016185">
    <property type="entry name" value="PreATP-grasp_dom_sf"/>
</dbReference>
<keyword evidence="13" id="KW-0963">Cytoplasm</keyword>
<feature type="binding site" evidence="15">
    <location>
        <begin position="203"/>
        <end position="205"/>
    </location>
    <ligand>
        <name>ATP</name>
        <dbReference type="ChEBI" id="CHEBI:30616"/>
    </ligand>
</feature>
<dbReference type="InterPro" id="IPR000291">
    <property type="entry name" value="D-Ala_lig_Van_CS"/>
</dbReference>
<feature type="domain" description="ATP-grasp" evidence="19">
    <location>
        <begin position="155"/>
        <end position="371"/>
    </location>
</feature>
<comment type="cofactor">
    <cofactor evidence="16">
        <name>Mg(2+)</name>
        <dbReference type="ChEBI" id="CHEBI:18420"/>
    </cofactor>
    <cofactor evidence="16">
        <name>Mn(2+)</name>
        <dbReference type="ChEBI" id="CHEBI:29035"/>
    </cofactor>
    <text evidence="16">Binds 2 magnesium or manganese ions per subunit.</text>
</comment>
<keyword evidence="21" id="KW-1185">Reference proteome</keyword>
<evidence type="ECO:0000256" key="4">
    <source>
        <dbReference type="ARBA" id="ARBA00022723"/>
    </source>
</evidence>
<evidence type="ECO:0000256" key="14">
    <source>
        <dbReference type="PIRSR" id="PIRSR039102-1"/>
    </source>
</evidence>
<dbReference type="Pfam" id="PF01820">
    <property type="entry name" value="Dala_Dala_lig_N"/>
    <property type="match status" value="1"/>
</dbReference>
<comment type="caution">
    <text evidence="20">The sequence shown here is derived from an EMBL/GenBank/DDBJ whole genome shotgun (WGS) entry which is preliminary data.</text>
</comment>
<dbReference type="Gene3D" id="3.40.50.20">
    <property type="match status" value="1"/>
</dbReference>
<keyword evidence="5 15" id="KW-0547">Nucleotide-binding</keyword>
<feature type="binding site" evidence="16">
    <location>
        <position position="340"/>
    </location>
    <ligand>
        <name>Mg(2+)</name>
        <dbReference type="ChEBI" id="CHEBI:18420"/>
        <label>2</label>
    </ligand>
</feature>
<feature type="binding site" evidence="16">
    <location>
        <position position="325"/>
    </location>
    <ligand>
        <name>Mg(2+)</name>
        <dbReference type="ChEBI" id="CHEBI:18420"/>
        <label>1</label>
    </ligand>
</feature>
<dbReference type="GO" id="GO:0005524">
    <property type="term" value="F:ATP binding"/>
    <property type="evidence" value="ECO:0007669"/>
    <property type="project" value="UniProtKB-UniRule"/>
</dbReference>
<evidence type="ECO:0000256" key="15">
    <source>
        <dbReference type="PIRSR" id="PIRSR039102-2"/>
    </source>
</evidence>
<evidence type="ECO:0000256" key="10">
    <source>
        <dbReference type="ARBA" id="ARBA00023211"/>
    </source>
</evidence>
<feature type="active site" evidence="14">
    <location>
        <position position="349"/>
    </location>
</feature>
<evidence type="ECO:0000256" key="12">
    <source>
        <dbReference type="ARBA" id="ARBA00047614"/>
    </source>
</evidence>
<feature type="compositionally biased region" description="Low complexity" evidence="18">
    <location>
        <begin position="89"/>
        <end position="102"/>
    </location>
</feature>
<evidence type="ECO:0000256" key="13">
    <source>
        <dbReference type="HAMAP-Rule" id="MF_00047"/>
    </source>
</evidence>